<accession>A0A9X4JTU8</accession>
<name>A0A9X4JTU8_9FIRM</name>
<organism evidence="2 3">
    <name type="scientific">Pelotomaculum isophthalicicum JI</name>
    <dbReference type="NCBI Taxonomy" id="947010"/>
    <lineage>
        <taxon>Bacteria</taxon>
        <taxon>Bacillati</taxon>
        <taxon>Bacillota</taxon>
        <taxon>Clostridia</taxon>
        <taxon>Eubacteriales</taxon>
        <taxon>Desulfotomaculaceae</taxon>
        <taxon>Pelotomaculum</taxon>
    </lineage>
</organism>
<dbReference type="EMBL" id="JAKOAV010000008">
    <property type="protein sequence ID" value="MDF9407990.1"/>
    <property type="molecule type" value="Genomic_DNA"/>
</dbReference>
<keyword evidence="3" id="KW-1185">Reference proteome</keyword>
<reference evidence="2" key="1">
    <citation type="submission" date="2022-02" db="EMBL/GenBank/DDBJ databases">
        <authorList>
            <person name="Leng L."/>
        </authorList>
    </citation>
    <scope>NUCLEOTIDE SEQUENCE</scope>
    <source>
        <strain evidence="2">JI</strain>
    </source>
</reference>
<sequence length="129" mass="14393">MKQVEELQSTVNGMAADLAAIKRECMGQSCEIKIEKVCVDKVNLDQIIFNIDGMDVKDLSGCLSIGLNYGSKVLRIASPQKPKTEEQKKGKTGEPPSPQEEQPQIKINFQREDKEGENIGRESQPVRDF</sequence>
<evidence type="ECO:0000256" key="1">
    <source>
        <dbReference type="SAM" id="MobiDB-lite"/>
    </source>
</evidence>
<gene>
    <name evidence="2" type="ORF">L7E55_06390</name>
</gene>
<feature type="compositionally biased region" description="Basic and acidic residues" evidence="1">
    <location>
        <begin position="82"/>
        <end position="92"/>
    </location>
</feature>
<dbReference type="RefSeq" id="WP_277443256.1">
    <property type="nucleotide sequence ID" value="NZ_JAKOAV010000008.1"/>
</dbReference>
<evidence type="ECO:0000313" key="2">
    <source>
        <dbReference type="EMBL" id="MDF9407990.1"/>
    </source>
</evidence>
<evidence type="ECO:0000313" key="3">
    <source>
        <dbReference type="Proteomes" id="UP001154312"/>
    </source>
</evidence>
<proteinExistence type="predicted"/>
<comment type="caution">
    <text evidence="2">The sequence shown here is derived from an EMBL/GenBank/DDBJ whole genome shotgun (WGS) entry which is preliminary data.</text>
</comment>
<feature type="compositionally biased region" description="Basic and acidic residues" evidence="1">
    <location>
        <begin position="109"/>
        <end position="129"/>
    </location>
</feature>
<dbReference type="Proteomes" id="UP001154312">
    <property type="component" value="Unassembled WGS sequence"/>
</dbReference>
<dbReference type="AlphaFoldDB" id="A0A9X4JTU8"/>
<protein>
    <submittedName>
        <fullName evidence="2">Uncharacterized protein</fullName>
    </submittedName>
</protein>
<feature type="region of interest" description="Disordered" evidence="1">
    <location>
        <begin position="77"/>
        <end position="129"/>
    </location>
</feature>